<dbReference type="Pfam" id="PF07690">
    <property type="entry name" value="MFS_1"/>
    <property type="match status" value="1"/>
</dbReference>
<keyword evidence="1" id="KW-1133">Transmembrane helix</keyword>
<evidence type="ECO:0000313" key="3">
    <source>
        <dbReference type="EMBL" id="MFC6723182.1"/>
    </source>
</evidence>
<name>A0ABD5RVF4_9EURY</name>
<dbReference type="SUPFAM" id="SSF103473">
    <property type="entry name" value="MFS general substrate transporter"/>
    <property type="match status" value="2"/>
</dbReference>
<comment type="caution">
    <text evidence="3">The sequence shown here is derived from an EMBL/GenBank/DDBJ whole genome shotgun (WGS) entry which is preliminary data.</text>
</comment>
<dbReference type="Gene3D" id="1.20.1250.20">
    <property type="entry name" value="MFS general substrate transporter like domains"/>
    <property type="match status" value="2"/>
</dbReference>
<feature type="transmembrane region" description="Helical" evidence="1">
    <location>
        <begin position="108"/>
        <end position="130"/>
    </location>
</feature>
<feature type="transmembrane region" description="Helical" evidence="1">
    <location>
        <begin position="182"/>
        <end position="202"/>
    </location>
</feature>
<feature type="transmembrane region" description="Helical" evidence="1">
    <location>
        <begin position="235"/>
        <end position="255"/>
    </location>
</feature>
<dbReference type="EMBL" id="JBHSWU010000006">
    <property type="protein sequence ID" value="MFC6723182.1"/>
    <property type="molecule type" value="Genomic_DNA"/>
</dbReference>
<dbReference type="PANTHER" id="PTHR23518">
    <property type="entry name" value="C-METHYLTRANSFERASE"/>
    <property type="match status" value="1"/>
</dbReference>
<feature type="transmembrane region" description="Helical" evidence="1">
    <location>
        <begin position="329"/>
        <end position="347"/>
    </location>
</feature>
<dbReference type="PANTHER" id="PTHR23518:SF2">
    <property type="entry name" value="MAJOR FACILITATOR SUPERFAMILY TRANSPORTER"/>
    <property type="match status" value="1"/>
</dbReference>
<organism evidence="3 4">
    <name type="scientific">Halobium palmae</name>
    <dbReference type="NCBI Taxonomy" id="1776492"/>
    <lineage>
        <taxon>Archaea</taxon>
        <taxon>Methanobacteriati</taxon>
        <taxon>Methanobacteriota</taxon>
        <taxon>Stenosarchaea group</taxon>
        <taxon>Halobacteria</taxon>
        <taxon>Halobacteriales</taxon>
        <taxon>Haloferacaceae</taxon>
        <taxon>Halobium</taxon>
    </lineage>
</organism>
<evidence type="ECO:0000313" key="4">
    <source>
        <dbReference type="Proteomes" id="UP001596328"/>
    </source>
</evidence>
<dbReference type="InterPro" id="IPR020846">
    <property type="entry name" value="MFS_dom"/>
</dbReference>
<protein>
    <submittedName>
        <fullName evidence="3">MFS transporter</fullName>
    </submittedName>
</protein>
<feature type="transmembrane region" description="Helical" evidence="1">
    <location>
        <begin position="83"/>
        <end position="102"/>
    </location>
</feature>
<feature type="transmembrane region" description="Helical" evidence="1">
    <location>
        <begin position="359"/>
        <end position="379"/>
    </location>
</feature>
<gene>
    <name evidence="3" type="ORF">ACFQE1_01995</name>
</gene>
<keyword evidence="1" id="KW-0472">Membrane</keyword>
<feature type="transmembrane region" description="Helical" evidence="1">
    <location>
        <begin position="47"/>
        <end position="71"/>
    </location>
</feature>
<feature type="transmembrane region" description="Helical" evidence="1">
    <location>
        <begin position="267"/>
        <end position="288"/>
    </location>
</feature>
<sequence>MGVLDTDNRILALGIARMADSVGNSFLIVVLPLYITSGVVGGGTFGLAPAFITGIILSAFGFFNSGIQPFVGNLSDRTGRRRLFVVVGLLVLAVSNFAYSLVDSYGAILLVRLGQGLGVAFTVPATLALVNELSTDTARGESMGVFNTFRMIGFGLGPVVAGGIIHGGPYRLFGREITGFESAFYIATVSALVGATLVLLLVSDPEVDPDEEASAGEDLSIAVFDRVGDNVLDPVFTLGLASMFMAIGIALLEPLQTQINDALGQNATLFGVEFAAFTLAQVLFQTPIGSWSDRHGRKPFILGGLLLLVPATFVEGFVATPLAMGVARFVQGIAGAAVFAPAMALAGDIARGRNSGTTLSVLTMAFGLGIAIGPLSAGYLAGIDLPVGQPYAAPFVFGALLALLGFGLVYSEVEEAAAASASADRSDVGATSGD</sequence>
<dbReference type="Proteomes" id="UP001596328">
    <property type="component" value="Unassembled WGS sequence"/>
</dbReference>
<feature type="transmembrane region" description="Helical" evidence="1">
    <location>
        <begin position="391"/>
        <end position="410"/>
    </location>
</feature>
<proteinExistence type="predicted"/>
<keyword evidence="4" id="KW-1185">Reference proteome</keyword>
<dbReference type="PROSITE" id="PS50850">
    <property type="entry name" value="MFS"/>
    <property type="match status" value="1"/>
</dbReference>
<evidence type="ECO:0000256" key="1">
    <source>
        <dbReference type="SAM" id="Phobius"/>
    </source>
</evidence>
<keyword evidence="1" id="KW-0812">Transmembrane</keyword>
<dbReference type="InterPro" id="IPR036259">
    <property type="entry name" value="MFS_trans_sf"/>
</dbReference>
<feature type="transmembrane region" description="Helical" evidence="1">
    <location>
        <begin position="21"/>
        <end position="41"/>
    </location>
</feature>
<accession>A0ABD5RVF4</accession>
<dbReference type="CDD" id="cd17325">
    <property type="entry name" value="MFS_MdtG_SLC18_like"/>
    <property type="match status" value="1"/>
</dbReference>
<feature type="domain" description="Major facilitator superfamily (MFS) profile" evidence="2">
    <location>
        <begin position="9"/>
        <end position="417"/>
    </location>
</feature>
<reference evidence="3 4" key="1">
    <citation type="journal article" date="2019" name="Int. J. Syst. Evol. Microbiol.">
        <title>The Global Catalogue of Microorganisms (GCM) 10K type strain sequencing project: providing services to taxonomists for standard genome sequencing and annotation.</title>
        <authorList>
            <consortium name="The Broad Institute Genomics Platform"/>
            <consortium name="The Broad Institute Genome Sequencing Center for Infectious Disease"/>
            <person name="Wu L."/>
            <person name="Ma J."/>
        </authorList>
    </citation>
    <scope>NUCLEOTIDE SEQUENCE [LARGE SCALE GENOMIC DNA]</scope>
    <source>
        <strain evidence="3 4">NBRC 111368</strain>
    </source>
</reference>
<dbReference type="AlphaFoldDB" id="A0ABD5RVF4"/>
<feature type="transmembrane region" description="Helical" evidence="1">
    <location>
        <begin position="300"/>
        <end position="323"/>
    </location>
</feature>
<feature type="transmembrane region" description="Helical" evidence="1">
    <location>
        <begin position="151"/>
        <end position="170"/>
    </location>
</feature>
<evidence type="ECO:0000259" key="2">
    <source>
        <dbReference type="PROSITE" id="PS50850"/>
    </source>
</evidence>
<dbReference type="InterPro" id="IPR011701">
    <property type="entry name" value="MFS"/>
</dbReference>